<evidence type="ECO:0000313" key="6">
    <source>
        <dbReference type="EMBL" id="SNR81741.1"/>
    </source>
</evidence>
<keyword evidence="2" id="KW-0805">Transcription regulation</keyword>
<dbReference type="PANTHER" id="PTHR30126:SF94">
    <property type="entry name" value="LYSR FAMILY TRANSCRIPTIONAL REGULATOR"/>
    <property type="match status" value="1"/>
</dbReference>
<protein>
    <submittedName>
        <fullName evidence="6">Aminoethylphosphonate catabolism associated LysR family transcriptional regulator</fullName>
    </submittedName>
</protein>
<evidence type="ECO:0000256" key="3">
    <source>
        <dbReference type="ARBA" id="ARBA00023125"/>
    </source>
</evidence>
<dbReference type="InterPro" id="IPR036390">
    <property type="entry name" value="WH_DNA-bd_sf"/>
</dbReference>
<organism evidence="6 7">
    <name type="scientific">Pseudomonas segetis</name>
    <dbReference type="NCBI Taxonomy" id="298908"/>
    <lineage>
        <taxon>Bacteria</taxon>
        <taxon>Pseudomonadati</taxon>
        <taxon>Pseudomonadota</taxon>
        <taxon>Gammaproteobacteria</taxon>
        <taxon>Pseudomonadales</taxon>
        <taxon>Pseudomonadaceae</taxon>
        <taxon>Pseudomonas</taxon>
    </lineage>
</organism>
<dbReference type="Pfam" id="PF00126">
    <property type="entry name" value="HTH_1"/>
    <property type="match status" value="1"/>
</dbReference>
<evidence type="ECO:0000256" key="1">
    <source>
        <dbReference type="ARBA" id="ARBA00009437"/>
    </source>
</evidence>
<dbReference type="InterPro" id="IPR036388">
    <property type="entry name" value="WH-like_DNA-bd_sf"/>
</dbReference>
<dbReference type="InterPro" id="IPR005119">
    <property type="entry name" value="LysR_subst-bd"/>
</dbReference>
<keyword evidence="4" id="KW-0804">Transcription</keyword>
<dbReference type="InterPro" id="IPR000847">
    <property type="entry name" value="LysR_HTH_N"/>
</dbReference>
<evidence type="ECO:0000256" key="4">
    <source>
        <dbReference type="ARBA" id="ARBA00023163"/>
    </source>
</evidence>
<accession>A0A238ZFI2</accession>
<reference evidence="7" key="1">
    <citation type="submission" date="2017-06" db="EMBL/GenBank/DDBJ databases">
        <authorList>
            <person name="Varghese N."/>
            <person name="Submissions S."/>
        </authorList>
    </citation>
    <scope>NUCLEOTIDE SEQUENCE [LARGE SCALE GENOMIC DNA]</scope>
    <source>
        <strain evidence="7">CIP 108523</strain>
    </source>
</reference>
<evidence type="ECO:0000259" key="5">
    <source>
        <dbReference type="PROSITE" id="PS50931"/>
    </source>
</evidence>
<dbReference type="SUPFAM" id="SSF53850">
    <property type="entry name" value="Periplasmic binding protein-like II"/>
    <property type="match status" value="1"/>
</dbReference>
<dbReference type="EMBL" id="FZOG01000001">
    <property type="protein sequence ID" value="SNR81741.1"/>
    <property type="molecule type" value="Genomic_DNA"/>
</dbReference>
<keyword evidence="3" id="KW-0238">DNA-binding</keyword>
<dbReference type="SUPFAM" id="SSF46785">
    <property type="entry name" value="Winged helix' DNA-binding domain"/>
    <property type="match status" value="1"/>
</dbReference>
<feature type="domain" description="HTH lysR-type" evidence="5">
    <location>
        <begin position="1"/>
        <end position="58"/>
    </location>
</feature>
<sequence>MSNSKLRAFLAVARHGSFSAGARSLGLSQPTITTQVQALERQHNLELFHRRGRRAELSSVGRQLLPIAQQLISLEAEADGLLRDSGALTRGQLRLGAVGPFHVIEMVDAYRRDYPQIDLSIRIGNSASVLADLENYVIEIGVLAGFHDSPAFHSMLYARHPIILFAHHTHALAQRDRVRLEELQGQPMLYREQGSTTRLAFEKVLAERHVTPRMVMEIGSREALREAVVRGIGLGMVSAAEYVGDPQLKVIRIEGEPIHTETYLYCLAERKGSQMIESFLACADQARQQR</sequence>
<evidence type="ECO:0000313" key="7">
    <source>
        <dbReference type="Proteomes" id="UP000242915"/>
    </source>
</evidence>
<dbReference type="CDD" id="cd05466">
    <property type="entry name" value="PBP2_LTTR_substrate"/>
    <property type="match status" value="1"/>
</dbReference>
<keyword evidence="7" id="KW-1185">Reference proteome</keyword>
<dbReference type="RefSeq" id="WP_089358604.1">
    <property type="nucleotide sequence ID" value="NZ_FZOG01000001.1"/>
</dbReference>
<proteinExistence type="inferred from homology"/>
<dbReference type="GO" id="GO:0003700">
    <property type="term" value="F:DNA-binding transcription factor activity"/>
    <property type="evidence" value="ECO:0007669"/>
    <property type="project" value="InterPro"/>
</dbReference>
<dbReference type="Gene3D" id="1.10.10.10">
    <property type="entry name" value="Winged helix-like DNA-binding domain superfamily/Winged helix DNA-binding domain"/>
    <property type="match status" value="1"/>
</dbReference>
<dbReference type="Pfam" id="PF03466">
    <property type="entry name" value="LysR_substrate"/>
    <property type="match status" value="1"/>
</dbReference>
<name>A0A238ZFI2_9PSED</name>
<dbReference type="PRINTS" id="PR00039">
    <property type="entry name" value="HTHLYSR"/>
</dbReference>
<evidence type="ECO:0000256" key="2">
    <source>
        <dbReference type="ARBA" id="ARBA00023015"/>
    </source>
</evidence>
<comment type="similarity">
    <text evidence="1">Belongs to the LysR transcriptional regulatory family.</text>
</comment>
<dbReference type="Proteomes" id="UP000242915">
    <property type="component" value="Unassembled WGS sequence"/>
</dbReference>
<dbReference type="PROSITE" id="PS50931">
    <property type="entry name" value="HTH_LYSR"/>
    <property type="match status" value="1"/>
</dbReference>
<dbReference type="Gene3D" id="3.40.190.290">
    <property type="match status" value="1"/>
</dbReference>
<gene>
    <name evidence="6" type="ORF">SAMN05216255_0365</name>
</gene>
<dbReference type="AlphaFoldDB" id="A0A238ZFI2"/>
<dbReference type="GO" id="GO:0000976">
    <property type="term" value="F:transcription cis-regulatory region binding"/>
    <property type="evidence" value="ECO:0007669"/>
    <property type="project" value="TreeGrafter"/>
</dbReference>
<dbReference type="PANTHER" id="PTHR30126">
    <property type="entry name" value="HTH-TYPE TRANSCRIPTIONAL REGULATOR"/>
    <property type="match status" value="1"/>
</dbReference>